<proteinExistence type="predicted"/>
<feature type="domain" description="AAA+ ATPase" evidence="3">
    <location>
        <begin position="241"/>
        <end position="371"/>
    </location>
</feature>
<dbReference type="InterPro" id="IPR050168">
    <property type="entry name" value="AAA_ATPase_domain"/>
</dbReference>
<protein>
    <submittedName>
        <fullName evidence="4">ATPase family gene 2 protein</fullName>
    </submittedName>
</protein>
<dbReference type="SUPFAM" id="SSF52540">
    <property type="entry name" value="P-loop containing nucleoside triphosphate hydrolases"/>
    <property type="match status" value="2"/>
</dbReference>
<evidence type="ECO:0000259" key="3">
    <source>
        <dbReference type="SMART" id="SM00382"/>
    </source>
</evidence>
<dbReference type="SMART" id="SM00382">
    <property type="entry name" value="AAA"/>
    <property type="match status" value="2"/>
</dbReference>
<gene>
    <name evidence="4" type="ORF">PVAG01_00416</name>
</gene>
<organism evidence="4 5">
    <name type="scientific">Phlyctema vagabunda</name>
    <dbReference type="NCBI Taxonomy" id="108571"/>
    <lineage>
        <taxon>Eukaryota</taxon>
        <taxon>Fungi</taxon>
        <taxon>Dikarya</taxon>
        <taxon>Ascomycota</taxon>
        <taxon>Pezizomycotina</taxon>
        <taxon>Leotiomycetes</taxon>
        <taxon>Helotiales</taxon>
        <taxon>Dermateaceae</taxon>
        <taxon>Phlyctema</taxon>
    </lineage>
</organism>
<dbReference type="InterPro" id="IPR003960">
    <property type="entry name" value="ATPase_AAA_CS"/>
</dbReference>
<keyword evidence="1" id="KW-0547">Nucleotide-binding</keyword>
<evidence type="ECO:0000256" key="1">
    <source>
        <dbReference type="ARBA" id="ARBA00022741"/>
    </source>
</evidence>
<dbReference type="PROSITE" id="PS00674">
    <property type="entry name" value="AAA"/>
    <property type="match status" value="1"/>
</dbReference>
<dbReference type="InterPro" id="IPR041569">
    <property type="entry name" value="AAA_lid_3"/>
</dbReference>
<feature type="domain" description="AAA+ ATPase" evidence="3">
    <location>
        <begin position="499"/>
        <end position="634"/>
    </location>
</feature>
<dbReference type="Pfam" id="PF00004">
    <property type="entry name" value="AAA"/>
    <property type="match status" value="2"/>
</dbReference>
<sequence>MSTNLQIGERTLEVKIRPYSLPSQDRPDQQGASRVNLSRDAIVELRTSVGQICYIGKPGEPKREAVVWLASEKLSSKVVQVSKVFQEICGFKLGDDVQISAGGNLMSAESVVLKEIHVGDSEKAEIDAEDRPHWEWFMKKSLGRAQIAIPGMVYKNVSLDGPRRSFIVDAVNGANTSLGKLEQATVVKIATKEDLIVDIVKDAPVSRLAVVDIAGIDQALKKLNRFLSNFTRNFKFTQAKRSCAVFLHGGSGTGKTFILNKIASTGWGKVYRIKSDIKAATLKSMFKEARLSQPSIIVIDNLDKLVSKDDSASTTIAEALEEELDNLAPSSGSNTLTRVLVVAAASNPGNIPISLRELGRFETDIPLPIPDPSARKQILESLSPPIIPESRDEILGRLGDRTHAYTARDLVKLMNVAYEIAEERTEDESAEGDHYLVQEDLEQALIAVRPTAMHDVTLKPPTVRWNEIGGQENVKKALRRAVETPLLHPDRMKRIGASAKKGLLLYGPPGCSKTLSAQAMATEVGFNFFAVKGAELLNMYVGESERAVRDIFARARAASPSIIFFDEIESIASKREGGRSNGVNVLTTLLNEMDGIETLKGVTVLAATNQPQALDLALLRPGRFDKLLYVAPPDAAGREEILRVRQRTMDMADDVDIKELAAKTDGYSGAELVGICQAACDEVLERCETTGVEHQITMEDFNKAIKSVKMQITEEMIVGYEDWAAGTRGESNVD</sequence>
<accession>A0ABR4PUM4</accession>
<dbReference type="Gene3D" id="1.10.8.60">
    <property type="match status" value="2"/>
</dbReference>
<dbReference type="Proteomes" id="UP001629113">
    <property type="component" value="Unassembled WGS sequence"/>
</dbReference>
<dbReference type="InterPro" id="IPR003593">
    <property type="entry name" value="AAA+_ATPase"/>
</dbReference>
<dbReference type="InterPro" id="IPR027417">
    <property type="entry name" value="P-loop_NTPase"/>
</dbReference>
<keyword evidence="5" id="KW-1185">Reference proteome</keyword>
<evidence type="ECO:0000313" key="5">
    <source>
        <dbReference type="Proteomes" id="UP001629113"/>
    </source>
</evidence>
<evidence type="ECO:0000313" key="4">
    <source>
        <dbReference type="EMBL" id="KAL3426908.1"/>
    </source>
</evidence>
<dbReference type="PANTHER" id="PTHR23077">
    <property type="entry name" value="AAA-FAMILY ATPASE"/>
    <property type="match status" value="1"/>
</dbReference>
<dbReference type="InterPro" id="IPR003959">
    <property type="entry name" value="ATPase_AAA_core"/>
</dbReference>
<reference evidence="4 5" key="1">
    <citation type="submission" date="2024-06" db="EMBL/GenBank/DDBJ databases">
        <title>Complete genome of Phlyctema vagabunda strain 19-DSS-EL-015.</title>
        <authorList>
            <person name="Fiorenzani C."/>
        </authorList>
    </citation>
    <scope>NUCLEOTIDE SEQUENCE [LARGE SCALE GENOMIC DNA]</scope>
    <source>
        <strain evidence="4 5">19-DSS-EL-015</strain>
    </source>
</reference>
<dbReference type="Gene3D" id="3.40.50.300">
    <property type="entry name" value="P-loop containing nucleotide triphosphate hydrolases"/>
    <property type="match status" value="2"/>
</dbReference>
<dbReference type="PANTHER" id="PTHR23077:SF27">
    <property type="entry name" value="ATPASE FAMILY GENE 2 PROTEIN HOMOLOG A"/>
    <property type="match status" value="1"/>
</dbReference>
<evidence type="ECO:0000256" key="2">
    <source>
        <dbReference type="ARBA" id="ARBA00022840"/>
    </source>
</evidence>
<dbReference type="EMBL" id="JBFCZG010000001">
    <property type="protein sequence ID" value="KAL3426908.1"/>
    <property type="molecule type" value="Genomic_DNA"/>
</dbReference>
<comment type="caution">
    <text evidence="4">The sequence shown here is derived from an EMBL/GenBank/DDBJ whole genome shotgun (WGS) entry which is preliminary data.</text>
</comment>
<keyword evidence="2" id="KW-0067">ATP-binding</keyword>
<dbReference type="Pfam" id="PF17862">
    <property type="entry name" value="AAA_lid_3"/>
    <property type="match status" value="1"/>
</dbReference>
<name>A0ABR4PUM4_9HELO</name>